<organism evidence="7 8">
    <name type="scientific">Myceligenerans indicum</name>
    <dbReference type="NCBI Taxonomy" id="2593663"/>
    <lineage>
        <taxon>Bacteria</taxon>
        <taxon>Bacillati</taxon>
        <taxon>Actinomycetota</taxon>
        <taxon>Actinomycetes</taxon>
        <taxon>Micrococcales</taxon>
        <taxon>Promicromonosporaceae</taxon>
        <taxon>Myceligenerans</taxon>
    </lineage>
</organism>
<evidence type="ECO:0000256" key="1">
    <source>
        <dbReference type="ARBA" id="ARBA00022723"/>
    </source>
</evidence>
<dbReference type="InterPro" id="IPR001919">
    <property type="entry name" value="CBD2"/>
</dbReference>
<dbReference type="InterPro" id="IPR012291">
    <property type="entry name" value="CBM2_carb-bd_dom_sf"/>
</dbReference>
<keyword evidence="1" id="KW-0479">Metal-binding</keyword>
<dbReference type="EMBL" id="JABBYC010000001">
    <property type="protein sequence ID" value="MBL0884835.1"/>
    <property type="molecule type" value="Genomic_DNA"/>
</dbReference>
<protein>
    <submittedName>
        <fullName evidence="7">Polysaccharide deacetylase family protein</fullName>
    </submittedName>
</protein>
<dbReference type="InterPro" id="IPR050248">
    <property type="entry name" value="Polysacc_deacetylase_ArnD"/>
</dbReference>
<dbReference type="PROSITE" id="PS51677">
    <property type="entry name" value="NODB"/>
    <property type="match status" value="1"/>
</dbReference>
<dbReference type="InterPro" id="IPR011330">
    <property type="entry name" value="Glyco_hydro/deAcase_b/a-brl"/>
</dbReference>
<dbReference type="InterPro" id="IPR002509">
    <property type="entry name" value="NODB_dom"/>
</dbReference>
<dbReference type="PANTHER" id="PTHR10587:SF133">
    <property type="entry name" value="CHITIN DEACETYLASE 1-RELATED"/>
    <property type="match status" value="1"/>
</dbReference>
<gene>
    <name evidence="7" type="ORF">HGK34_00820</name>
</gene>
<dbReference type="Gene3D" id="3.20.20.370">
    <property type="entry name" value="Glycoside hydrolase/deacetylase"/>
    <property type="match status" value="1"/>
</dbReference>
<dbReference type="Gene3D" id="2.60.40.290">
    <property type="match status" value="1"/>
</dbReference>
<comment type="caution">
    <text evidence="7">The sequence shown here is derived from an EMBL/GenBank/DDBJ whole genome shotgun (WGS) entry which is preliminary data.</text>
</comment>
<keyword evidence="8" id="KW-1185">Reference proteome</keyword>
<dbReference type="SUPFAM" id="SSF49384">
    <property type="entry name" value="Carbohydrate-binding domain"/>
    <property type="match status" value="1"/>
</dbReference>
<reference evidence="7 8" key="1">
    <citation type="journal article" date="2021" name="Arch. Microbiol.">
        <title>Myceligenerans indicum sp. nov., an actinobacterium isolated from mangrove sediment of Sundarbans, India.</title>
        <authorList>
            <person name="Asha K."/>
            <person name="Bhadury P."/>
        </authorList>
    </citation>
    <scope>NUCLEOTIDE SEQUENCE [LARGE SCALE GENOMIC DNA]</scope>
    <source>
        <strain evidence="7 8">I2</strain>
    </source>
</reference>
<evidence type="ECO:0000259" key="6">
    <source>
        <dbReference type="PROSITE" id="PS51677"/>
    </source>
</evidence>
<dbReference type="Proteomes" id="UP000675409">
    <property type="component" value="Unassembled WGS sequence"/>
</dbReference>
<evidence type="ECO:0000256" key="2">
    <source>
        <dbReference type="ARBA" id="ARBA00022801"/>
    </source>
</evidence>
<dbReference type="Pfam" id="PF01522">
    <property type="entry name" value="Polysacc_deac_1"/>
    <property type="match status" value="1"/>
</dbReference>
<evidence type="ECO:0000259" key="5">
    <source>
        <dbReference type="PROSITE" id="PS51173"/>
    </source>
</evidence>
<keyword evidence="4" id="KW-0732">Signal</keyword>
<dbReference type="SMART" id="SM00637">
    <property type="entry name" value="CBD_II"/>
    <property type="match status" value="1"/>
</dbReference>
<evidence type="ECO:0000313" key="7">
    <source>
        <dbReference type="EMBL" id="MBL0884835.1"/>
    </source>
</evidence>
<evidence type="ECO:0000313" key="8">
    <source>
        <dbReference type="Proteomes" id="UP000675409"/>
    </source>
</evidence>
<feature type="chain" id="PRO_5045599134" evidence="4">
    <location>
        <begin position="40"/>
        <end position="331"/>
    </location>
</feature>
<dbReference type="InterPro" id="IPR008965">
    <property type="entry name" value="CBM2/CBM3_carb-bd_dom_sf"/>
</dbReference>
<keyword evidence="3" id="KW-0326">Glycosidase</keyword>
<accession>A0ABS1LEZ2</accession>
<sequence length="331" mass="34264">MSFTRKRGRLARTTRAAWTAGAALLVGLTGVAAAPAAQAADCSAGYVALTFDDGPNGGTSSQLVNILGQYGATATMFPTGQNAQSNPSLMQAYAAAGLQIGNHSWDHPYLTQLSQSQIQQQLANTSSAIQQTAGVTPDLFRPPYGDTNWTVQQVASSLGMTQIIWDVDSQDYNGVSSSQIRSAAAGLTNGQIILMHDWPQNTVQALPGILQDLAGRDLCTGHISPATGRAVAPDGGQQPPGGGDGTCTVTVTRAEEWGDRFNTTFSVSGTNAWRVTITTGSGQTLQNSWNATISGTSGTLTATPNGNGNAFGITLYSNGNRTSPTATCSTS</sequence>
<dbReference type="PANTHER" id="PTHR10587">
    <property type="entry name" value="GLYCOSYL TRANSFERASE-RELATED"/>
    <property type="match status" value="1"/>
</dbReference>
<name>A0ABS1LEZ2_9MICO</name>
<feature type="domain" description="CBM2" evidence="5">
    <location>
        <begin position="240"/>
        <end position="331"/>
    </location>
</feature>
<proteinExistence type="predicted"/>
<dbReference type="SUPFAM" id="SSF88713">
    <property type="entry name" value="Glycoside hydrolase/deacetylase"/>
    <property type="match status" value="1"/>
</dbReference>
<evidence type="ECO:0000256" key="4">
    <source>
        <dbReference type="SAM" id="SignalP"/>
    </source>
</evidence>
<keyword evidence="2" id="KW-0378">Hydrolase</keyword>
<feature type="domain" description="NodB homology" evidence="6">
    <location>
        <begin position="45"/>
        <end position="221"/>
    </location>
</feature>
<feature type="signal peptide" evidence="4">
    <location>
        <begin position="1"/>
        <end position="39"/>
    </location>
</feature>
<evidence type="ECO:0000256" key="3">
    <source>
        <dbReference type="ARBA" id="ARBA00023295"/>
    </source>
</evidence>
<dbReference type="PROSITE" id="PS51173">
    <property type="entry name" value="CBM2"/>
    <property type="match status" value="1"/>
</dbReference>